<dbReference type="PANTHER" id="PTHR44196">
    <property type="entry name" value="DEHYDROGENASE/REDUCTASE SDR FAMILY MEMBER 7B"/>
    <property type="match status" value="1"/>
</dbReference>
<gene>
    <name evidence="5" type="ordered locus">Plav_3488</name>
</gene>
<dbReference type="RefSeq" id="WP_012112400.1">
    <property type="nucleotide sequence ID" value="NC_009719.1"/>
</dbReference>
<dbReference type="InterPro" id="IPR036291">
    <property type="entry name" value="NAD(P)-bd_dom_sf"/>
</dbReference>
<accession>A7HYV4</accession>
<dbReference type="PANTHER" id="PTHR44196:SF4">
    <property type="entry name" value="SHORT CHAIN DEHYDROGENASE"/>
    <property type="match status" value="1"/>
</dbReference>
<dbReference type="EMBL" id="CP000774">
    <property type="protein sequence ID" value="ABS65087.1"/>
    <property type="molecule type" value="Genomic_DNA"/>
</dbReference>
<name>A7HYV4_PARL1</name>
<dbReference type="InterPro" id="IPR002347">
    <property type="entry name" value="SDR_fam"/>
</dbReference>
<dbReference type="AlphaFoldDB" id="A7HYV4"/>
<proteinExistence type="inferred from homology"/>
<organism evidence="5 6">
    <name type="scientific">Parvibaculum lavamentivorans (strain DS-1 / DSM 13023 / NCIMB 13966)</name>
    <dbReference type="NCBI Taxonomy" id="402881"/>
    <lineage>
        <taxon>Bacteria</taxon>
        <taxon>Pseudomonadati</taxon>
        <taxon>Pseudomonadota</taxon>
        <taxon>Alphaproteobacteria</taxon>
        <taxon>Hyphomicrobiales</taxon>
        <taxon>Parvibaculaceae</taxon>
        <taxon>Parvibaculum</taxon>
    </lineage>
</organism>
<dbReference type="GO" id="GO:0016491">
    <property type="term" value="F:oxidoreductase activity"/>
    <property type="evidence" value="ECO:0007669"/>
    <property type="project" value="UniProtKB-KW"/>
</dbReference>
<dbReference type="Gene3D" id="3.40.50.720">
    <property type="entry name" value="NAD(P)-binding Rossmann-like Domain"/>
    <property type="match status" value="1"/>
</dbReference>
<keyword evidence="2" id="KW-0560">Oxidoreductase</keyword>
<dbReference type="SUPFAM" id="SSF51735">
    <property type="entry name" value="NAD(P)-binding Rossmann-fold domains"/>
    <property type="match status" value="1"/>
</dbReference>
<reference evidence="5 6" key="1">
    <citation type="journal article" date="2011" name="Stand. Genomic Sci.">
        <title>Complete genome sequence of Parvibaculum lavamentivorans type strain (DS-1(T)).</title>
        <authorList>
            <person name="Schleheck D."/>
            <person name="Weiss M."/>
            <person name="Pitluck S."/>
            <person name="Bruce D."/>
            <person name="Land M.L."/>
            <person name="Han S."/>
            <person name="Saunders E."/>
            <person name="Tapia R."/>
            <person name="Detter C."/>
            <person name="Brettin T."/>
            <person name="Han J."/>
            <person name="Woyke T."/>
            <person name="Goodwin L."/>
            <person name="Pennacchio L."/>
            <person name="Nolan M."/>
            <person name="Cook A.M."/>
            <person name="Kjelleberg S."/>
            <person name="Thomas T."/>
        </authorList>
    </citation>
    <scope>NUCLEOTIDE SEQUENCE [LARGE SCALE GENOMIC DNA]</scope>
    <source>
        <strain evidence="6">DS-1 / DSM 13023 / NCIMB 13966</strain>
    </source>
</reference>
<dbReference type="PROSITE" id="PS00061">
    <property type="entry name" value="ADH_SHORT"/>
    <property type="match status" value="1"/>
</dbReference>
<evidence type="ECO:0000256" key="2">
    <source>
        <dbReference type="ARBA" id="ARBA00023002"/>
    </source>
</evidence>
<dbReference type="Pfam" id="PF00106">
    <property type="entry name" value="adh_short"/>
    <property type="match status" value="1"/>
</dbReference>
<dbReference type="STRING" id="402881.Plav_3488"/>
<comment type="similarity">
    <text evidence="1 3">Belongs to the short-chain dehydrogenases/reductases (SDR) family.</text>
</comment>
<evidence type="ECO:0000313" key="5">
    <source>
        <dbReference type="EMBL" id="ABS65087.1"/>
    </source>
</evidence>
<dbReference type="KEGG" id="pla:Plav_3488"/>
<dbReference type="HOGENOM" id="CLU_010194_2_10_5"/>
<evidence type="ECO:0000256" key="1">
    <source>
        <dbReference type="ARBA" id="ARBA00006484"/>
    </source>
</evidence>
<feature type="region of interest" description="Disordered" evidence="4">
    <location>
        <begin position="184"/>
        <end position="205"/>
    </location>
</feature>
<evidence type="ECO:0000256" key="3">
    <source>
        <dbReference type="RuleBase" id="RU000363"/>
    </source>
</evidence>
<dbReference type="Proteomes" id="UP000006377">
    <property type="component" value="Chromosome"/>
</dbReference>
<dbReference type="eggNOG" id="COG1028">
    <property type="taxonomic scope" value="Bacteria"/>
</dbReference>
<evidence type="ECO:0000256" key="4">
    <source>
        <dbReference type="SAM" id="MobiDB-lite"/>
    </source>
</evidence>
<protein>
    <submittedName>
        <fullName evidence="5">Short-chain dehydrogenase/reductase SDR</fullName>
    </submittedName>
</protein>
<sequence length="239" mass="25604">MTGRLQDRLAVITGASRGIGRAVALGMAAEGAHVILVARTVGGLEEVDNEIRKVGGKATLVPLDLTDMPGIDRLGATIFERWGKLDILVGNAGLLGTLTPMAHLEPKDWDKTLAVNVTANYRLIRSLEPLLKRSDAGRAIFVTSGAAQKCKPYWGSYSVTKAALDAMMKTWAAEVETSAIRVNSVSPGPTRTAMRKKAMPGEDPTTLTKPADLVPLFIELAMPGCTRHGEIVEYQKVKA</sequence>
<dbReference type="PRINTS" id="PR00080">
    <property type="entry name" value="SDRFAMILY"/>
</dbReference>
<evidence type="ECO:0000313" key="6">
    <source>
        <dbReference type="Proteomes" id="UP000006377"/>
    </source>
</evidence>
<keyword evidence="6" id="KW-1185">Reference proteome</keyword>
<dbReference type="GO" id="GO:0016020">
    <property type="term" value="C:membrane"/>
    <property type="evidence" value="ECO:0007669"/>
    <property type="project" value="TreeGrafter"/>
</dbReference>
<dbReference type="InterPro" id="IPR020904">
    <property type="entry name" value="Sc_DH/Rdtase_CS"/>
</dbReference>
<dbReference type="PRINTS" id="PR00081">
    <property type="entry name" value="GDHRDH"/>
</dbReference>
<dbReference type="OrthoDB" id="9790785at2"/>